<name>A0A2S4JNB8_9SPIO</name>
<dbReference type="EMBL" id="LPWH01000070">
    <property type="protein sequence ID" value="POR01015.1"/>
    <property type="molecule type" value="Genomic_DNA"/>
</dbReference>
<gene>
    <name evidence="3" type="ORF">AU468_09115</name>
</gene>
<dbReference type="Pfam" id="PF00497">
    <property type="entry name" value="SBP_bac_3"/>
    <property type="match status" value="1"/>
</dbReference>
<dbReference type="PANTHER" id="PTHR35936:SF25">
    <property type="entry name" value="ABC TRANSPORTER SUBSTRATE-BINDING PROTEIN"/>
    <property type="match status" value="1"/>
</dbReference>
<proteinExistence type="predicted"/>
<dbReference type="RefSeq" id="WP_103680444.1">
    <property type="nucleotide sequence ID" value="NZ_LPWH01000070.1"/>
</dbReference>
<dbReference type="InterPro" id="IPR001638">
    <property type="entry name" value="Solute-binding_3/MltF_N"/>
</dbReference>
<evidence type="ECO:0000313" key="3">
    <source>
        <dbReference type="EMBL" id="POR01015.1"/>
    </source>
</evidence>
<evidence type="ECO:0000313" key="4">
    <source>
        <dbReference type="Proteomes" id="UP000237350"/>
    </source>
</evidence>
<evidence type="ECO:0000259" key="2">
    <source>
        <dbReference type="Pfam" id="PF00497"/>
    </source>
</evidence>
<sequence>MNLKTRLPVVVPMVLALLLLPGAIRGEPRQVVRLGVDDFPPYISRDQPGYGILARIITESFALAGLEVRYSFMPWNRALLYTEEGEHLEGTPGWFSTPQREETFFVSDPIVEDCQAFFHLRERPFSWETVEDLKGLVIGATRGYDYGEAFMEAWEEGTLEIEWVSRDIYNFRKLLFGRIDLFPMNTLAGYSLLGEHFSAEEVGRVAHHHTPLRSQHLHLLLSRTPGENRLLLEHFNRGLGELKRSGRYAELLSEAGIPPACPHRDRKGSTRP</sequence>
<dbReference type="SUPFAM" id="SSF53850">
    <property type="entry name" value="Periplasmic binding protein-like II"/>
    <property type="match status" value="1"/>
</dbReference>
<accession>A0A2S4JNB8</accession>
<reference evidence="4" key="1">
    <citation type="submission" date="2015-12" db="EMBL/GenBank/DDBJ databases">
        <authorList>
            <person name="Lodha T.D."/>
            <person name="Chintalapati S."/>
            <person name="Chintalapati V.R."/>
            <person name="Sravanthi T."/>
        </authorList>
    </citation>
    <scope>NUCLEOTIDE SEQUENCE [LARGE SCALE GENOMIC DNA]</scope>
    <source>
        <strain evidence="4">JC133</strain>
    </source>
</reference>
<feature type="domain" description="Solute-binding protein family 3/N-terminal" evidence="2">
    <location>
        <begin position="33"/>
        <end position="252"/>
    </location>
</feature>
<dbReference type="Proteomes" id="UP000237350">
    <property type="component" value="Unassembled WGS sequence"/>
</dbReference>
<organism evidence="3 4">
    <name type="scientific">Alkalispirochaeta sphaeroplastigenens</name>
    <dbReference type="NCBI Taxonomy" id="1187066"/>
    <lineage>
        <taxon>Bacteria</taxon>
        <taxon>Pseudomonadati</taxon>
        <taxon>Spirochaetota</taxon>
        <taxon>Spirochaetia</taxon>
        <taxon>Spirochaetales</taxon>
        <taxon>Spirochaetaceae</taxon>
        <taxon>Alkalispirochaeta</taxon>
    </lineage>
</organism>
<dbReference type="OrthoDB" id="370479at2"/>
<keyword evidence="1" id="KW-0732">Signal</keyword>
<protein>
    <recommendedName>
        <fullName evidence="2">Solute-binding protein family 3/N-terminal domain-containing protein</fullName>
    </recommendedName>
</protein>
<keyword evidence="4" id="KW-1185">Reference proteome</keyword>
<evidence type="ECO:0000256" key="1">
    <source>
        <dbReference type="ARBA" id="ARBA00022729"/>
    </source>
</evidence>
<dbReference type="Gene3D" id="3.40.190.10">
    <property type="entry name" value="Periplasmic binding protein-like II"/>
    <property type="match status" value="2"/>
</dbReference>
<dbReference type="AlphaFoldDB" id="A0A2S4JNB8"/>
<dbReference type="PANTHER" id="PTHR35936">
    <property type="entry name" value="MEMBRANE-BOUND LYTIC MUREIN TRANSGLYCOSYLASE F"/>
    <property type="match status" value="1"/>
</dbReference>
<comment type="caution">
    <text evidence="3">The sequence shown here is derived from an EMBL/GenBank/DDBJ whole genome shotgun (WGS) entry which is preliminary data.</text>
</comment>